<dbReference type="InterPro" id="IPR036128">
    <property type="entry name" value="Plus3-like_sf"/>
</dbReference>
<dbReference type="AlphaFoldDB" id="A0A835M8Y8"/>
<dbReference type="PANTHER" id="PTHR46695">
    <property type="entry name" value="ZINC FINGER CCCH DOMAIN-CONTAINING PROTEIN 44-RELATED"/>
    <property type="match status" value="1"/>
</dbReference>
<dbReference type="SUPFAM" id="SSF55277">
    <property type="entry name" value="GYF domain"/>
    <property type="match status" value="1"/>
</dbReference>
<accession>A0A835M8Y8</accession>
<dbReference type="Pfam" id="PF02201">
    <property type="entry name" value="SWIB"/>
    <property type="match status" value="1"/>
</dbReference>
<dbReference type="InterPro" id="IPR013083">
    <property type="entry name" value="Znf_RING/FYVE/PHD"/>
</dbReference>
<dbReference type="Gene3D" id="3.90.70.200">
    <property type="entry name" value="Plus-3 domain"/>
    <property type="match status" value="1"/>
</dbReference>
<evidence type="ECO:0000313" key="9">
    <source>
        <dbReference type="Proteomes" id="UP000631114"/>
    </source>
</evidence>
<dbReference type="InterPro" id="IPR035445">
    <property type="entry name" value="GYF-like_dom_sf"/>
</dbReference>
<dbReference type="PANTHER" id="PTHR46695:SF5">
    <property type="entry name" value="RNA POLYMERASE-ASSOCIATED PROTEIN RTF1 HOMOLOG"/>
    <property type="match status" value="1"/>
</dbReference>
<dbReference type="Gene3D" id="1.10.245.10">
    <property type="entry name" value="SWIB/MDM2 domain"/>
    <property type="match status" value="1"/>
</dbReference>
<feature type="region of interest" description="Disordered" evidence="4">
    <location>
        <begin position="419"/>
        <end position="475"/>
    </location>
</feature>
<evidence type="ECO:0000256" key="1">
    <source>
        <dbReference type="ARBA" id="ARBA00022723"/>
    </source>
</evidence>
<dbReference type="CDD" id="cd15568">
    <property type="entry name" value="PHD5_NSD"/>
    <property type="match status" value="1"/>
</dbReference>
<dbReference type="InterPro" id="IPR003121">
    <property type="entry name" value="SWIB_MDM2_domain"/>
</dbReference>
<feature type="compositionally biased region" description="Polar residues" evidence="4">
    <location>
        <begin position="1109"/>
        <end position="1162"/>
    </location>
</feature>
<feature type="region of interest" description="Disordered" evidence="4">
    <location>
        <begin position="579"/>
        <end position="621"/>
    </location>
</feature>
<dbReference type="SMART" id="SM00249">
    <property type="entry name" value="PHD"/>
    <property type="match status" value="1"/>
</dbReference>
<feature type="compositionally biased region" description="Basic and acidic residues" evidence="4">
    <location>
        <begin position="1"/>
        <end position="57"/>
    </location>
</feature>
<dbReference type="SMART" id="SM00719">
    <property type="entry name" value="Plus3"/>
    <property type="match status" value="1"/>
</dbReference>
<feature type="region of interest" description="Disordered" evidence="4">
    <location>
        <begin position="1036"/>
        <end position="1243"/>
    </location>
</feature>
<dbReference type="InterPro" id="IPR019835">
    <property type="entry name" value="SWIB_domain"/>
</dbReference>
<evidence type="ECO:0000256" key="2">
    <source>
        <dbReference type="ARBA" id="ARBA00022771"/>
    </source>
</evidence>
<dbReference type="Gene3D" id="3.30.40.10">
    <property type="entry name" value="Zinc/RING finger domain, C3HC4 (zinc finger)"/>
    <property type="match status" value="1"/>
</dbReference>
<keyword evidence="3" id="KW-0862">Zinc</keyword>
<name>A0A835M8Y8_9MAGN</name>
<dbReference type="Proteomes" id="UP000631114">
    <property type="component" value="Unassembled WGS sequence"/>
</dbReference>
<dbReference type="InterPro" id="IPR036885">
    <property type="entry name" value="SWIB_MDM2_dom_sf"/>
</dbReference>
<feature type="domain" description="GYF" evidence="5">
    <location>
        <begin position="914"/>
        <end position="968"/>
    </location>
</feature>
<dbReference type="Pfam" id="PF02213">
    <property type="entry name" value="GYF"/>
    <property type="match status" value="1"/>
</dbReference>
<dbReference type="SUPFAM" id="SSF47592">
    <property type="entry name" value="SWIB/MDM2 domain"/>
    <property type="match status" value="1"/>
</dbReference>
<dbReference type="PROSITE" id="PS50829">
    <property type="entry name" value="GYF"/>
    <property type="match status" value="1"/>
</dbReference>
<evidence type="ECO:0000256" key="3">
    <source>
        <dbReference type="ARBA" id="ARBA00022833"/>
    </source>
</evidence>
<dbReference type="CDD" id="cd10567">
    <property type="entry name" value="SWIB-MDM2_like"/>
    <property type="match status" value="1"/>
</dbReference>
<dbReference type="InterPro" id="IPR001965">
    <property type="entry name" value="Znf_PHD"/>
</dbReference>
<dbReference type="InterPro" id="IPR003169">
    <property type="entry name" value="GYF"/>
</dbReference>
<dbReference type="SUPFAM" id="SSF159042">
    <property type="entry name" value="Plus3-like"/>
    <property type="match status" value="1"/>
</dbReference>
<evidence type="ECO:0008006" key="10">
    <source>
        <dbReference type="Google" id="ProtNLM"/>
    </source>
</evidence>
<dbReference type="CDD" id="cd00072">
    <property type="entry name" value="GYF"/>
    <property type="match status" value="1"/>
</dbReference>
<feature type="domain" description="DM2" evidence="7">
    <location>
        <begin position="487"/>
        <end position="570"/>
    </location>
</feature>
<keyword evidence="2" id="KW-0863">Zinc-finger</keyword>
<dbReference type="SMART" id="SM00444">
    <property type="entry name" value="GYF"/>
    <property type="match status" value="1"/>
</dbReference>
<dbReference type="Gene3D" id="3.30.1490.40">
    <property type="match status" value="1"/>
</dbReference>
<dbReference type="Pfam" id="PF25980">
    <property type="entry name" value="NERD_plant"/>
    <property type="match status" value="1"/>
</dbReference>
<comment type="caution">
    <text evidence="8">The sequence shown here is derived from an EMBL/GenBank/DDBJ whole genome shotgun (WGS) entry which is preliminary data.</text>
</comment>
<dbReference type="SMART" id="SM00151">
    <property type="entry name" value="SWIB"/>
    <property type="match status" value="1"/>
</dbReference>
<evidence type="ECO:0000313" key="8">
    <source>
        <dbReference type="EMBL" id="KAF9620827.1"/>
    </source>
</evidence>
<dbReference type="PROSITE" id="PS51925">
    <property type="entry name" value="SWIB_MDM2"/>
    <property type="match status" value="1"/>
</dbReference>
<dbReference type="InterPro" id="IPR011011">
    <property type="entry name" value="Znf_FYVE_PHD"/>
</dbReference>
<dbReference type="GO" id="GO:0008270">
    <property type="term" value="F:zinc ion binding"/>
    <property type="evidence" value="ECO:0007669"/>
    <property type="project" value="UniProtKB-KW"/>
</dbReference>
<feature type="compositionally biased region" description="Low complexity" evidence="4">
    <location>
        <begin position="1207"/>
        <end position="1224"/>
    </location>
</feature>
<evidence type="ECO:0000259" key="6">
    <source>
        <dbReference type="PROSITE" id="PS51360"/>
    </source>
</evidence>
<dbReference type="EMBL" id="JADFTS010000002">
    <property type="protein sequence ID" value="KAF9620827.1"/>
    <property type="molecule type" value="Genomic_DNA"/>
</dbReference>
<evidence type="ECO:0000256" key="4">
    <source>
        <dbReference type="SAM" id="MobiDB-lite"/>
    </source>
</evidence>
<dbReference type="PROSITE" id="PS51360">
    <property type="entry name" value="PLUS3"/>
    <property type="match status" value="1"/>
</dbReference>
<dbReference type="Pfam" id="PF03126">
    <property type="entry name" value="Plus-3"/>
    <property type="match status" value="1"/>
</dbReference>
<gene>
    <name evidence="8" type="ORF">IFM89_014764</name>
</gene>
<feature type="compositionally biased region" description="Polar residues" evidence="4">
    <location>
        <begin position="1186"/>
        <end position="1197"/>
    </location>
</feature>
<feature type="region of interest" description="Disordered" evidence="4">
    <location>
        <begin position="181"/>
        <end position="202"/>
    </location>
</feature>
<evidence type="ECO:0000259" key="5">
    <source>
        <dbReference type="PROSITE" id="PS50829"/>
    </source>
</evidence>
<feature type="compositionally biased region" description="Basic residues" evidence="4">
    <location>
        <begin position="457"/>
        <end position="467"/>
    </location>
</feature>
<keyword evidence="1" id="KW-0479">Metal-binding</keyword>
<dbReference type="InterPro" id="IPR058668">
    <property type="entry name" value="NERD_dom"/>
</dbReference>
<dbReference type="SUPFAM" id="SSF57903">
    <property type="entry name" value="FYVE/PHD zinc finger"/>
    <property type="match status" value="1"/>
</dbReference>
<protein>
    <recommendedName>
        <fullName evidence="10">Zinc finger CCCH domain-containing protein 19</fullName>
    </recommendedName>
</protein>
<keyword evidence="9" id="KW-1185">Reference proteome</keyword>
<dbReference type="FunFam" id="1.10.245.10:FF:000003">
    <property type="entry name" value="Zinc finger CCCH domain-containing protein 19"/>
    <property type="match status" value="1"/>
</dbReference>
<proteinExistence type="predicted"/>
<dbReference type="OrthoDB" id="6415790at2759"/>
<evidence type="ECO:0000259" key="7">
    <source>
        <dbReference type="PROSITE" id="PS51925"/>
    </source>
</evidence>
<organism evidence="8 9">
    <name type="scientific">Coptis chinensis</name>
    <dbReference type="NCBI Taxonomy" id="261450"/>
    <lineage>
        <taxon>Eukaryota</taxon>
        <taxon>Viridiplantae</taxon>
        <taxon>Streptophyta</taxon>
        <taxon>Embryophyta</taxon>
        <taxon>Tracheophyta</taxon>
        <taxon>Spermatophyta</taxon>
        <taxon>Magnoliopsida</taxon>
        <taxon>Ranunculales</taxon>
        <taxon>Ranunculaceae</taxon>
        <taxon>Coptidoideae</taxon>
        <taxon>Coptis</taxon>
    </lineage>
</organism>
<feature type="region of interest" description="Disordered" evidence="4">
    <location>
        <begin position="1"/>
        <end position="133"/>
    </location>
</feature>
<dbReference type="FunFam" id="3.90.70.200:FF:000002">
    <property type="entry name" value="Zinc finger CCCH domain-containing protein 19"/>
    <property type="match status" value="1"/>
</dbReference>
<dbReference type="InterPro" id="IPR004343">
    <property type="entry name" value="Plus-3_dom"/>
</dbReference>
<sequence>MEGEKDNASPMEGEKDDASPMEGEKDNTSPMEGEKDIASPMEGEKDNTSPMEGEKDIASPMEGEKDDTEGEKDDASLMTDNKDSTSPMLKNKDDSSPMVEDKDDASPVVDNQKDTSPGIDKEASPIIGNEDDSHVVDGENVSHMVNDEDDVSPMAAEEAALGSEVETEMDMETEMEMEVIEEGKSDRKRKRGRPAKVQGKAPLKTTEEEDVCFICFDGGNLVLCDRRACPKAYHPACVNRDEAFFRSKGRWNCVVKIDLASLSLKMPALQGRPYRRNFQVVTLSTAIRTKPSSVTLERQRIKIKHQRPFMAIKTQFLYDCTFVGTGHDCLQVKYNTLFSCICLLCESDGIQGQFPVLLVLVSFYQSTLPDSSNDMFTARAQVDFDDKNSWEYLFKEYYMDLKRKLSLTLDVLSQARNPFKGSSTSVRKAESSEDVYDANDDASGSDGSAKHHEVSNSKRRRPKRRSKSSKDEDLPSVTHVVGVGTSLTNDADWASKELLEFVAHMKNGDKSVLSQFDVQALLLEYIKQNNLRDPRRKSQIVCDSRLVNLFGKARVGHFEMLKLLESHFLIKEDTHTDDIQGTGGDEASQLDGDGTSGALTKASADKRRKSRKKGDRGPQANLDDYAAIDVHNIKLLYLRRNLMEDLLEDGDKFQDNVVGTFVRIRISGAGHKQDMYRLVQVVGTRKAAAPYKTGKRLADVVLEILNLNKSEVISIDTISNQDFSEDECKRLRQSIKCGLISRMTVGEVQDKAMALQAVRVNDWLETEKLRISHLRDRASEQGRRKEYPLFIETDRNKYMMSRDAGFSRKGRDPISPGKGSPALVDTRGAARKYASAASEPNINSSAVGVWDGVYSPNGTGDQTSDAQHMASATGLGISAWSSQAVGRSGPSSGNPKETAAPLSTGLSSTISETEKLWCYQDPSGKTQGPFSMVQLRKWSTTGHFPVDLKIWKTPETQEDAILLNDALAGKFSKPLPHRNNSFSTPEKVVALSNSSREVNLGGSWKGTTSMTWTDKNQMNLNWKDASSVANGNTKLTNSDAWGSGSAGWVAQTTDTRGGQSGSSWRGGDSLRGNMVSSGRVAHNPHPSFTGHPHRPTSHQWGQSGGRWSHGQNQENTWNSNRSLSSSGHGYDNRANTMGPSVQSSGENWRNPQVNSGVPSTATGWGHGWVTPPVEPPKPVTEVWNQGWGTPSVETPKSVTEGWGLDQSNSNSLPNLPSPTPKTNSVNWPDQVSDKKWSATPTLF</sequence>
<feature type="region of interest" description="Disordered" evidence="4">
    <location>
        <begin position="882"/>
        <end position="907"/>
    </location>
</feature>
<dbReference type="GO" id="GO:0003677">
    <property type="term" value="F:DNA binding"/>
    <property type="evidence" value="ECO:0007669"/>
    <property type="project" value="InterPro"/>
</dbReference>
<reference evidence="8 9" key="1">
    <citation type="submission" date="2020-10" db="EMBL/GenBank/DDBJ databases">
        <title>The Coptis chinensis genome and diversification of protoberbering-type alkaloids.</title>
        <authorList>
            <person name="Wang B."/>
            <person name="Shu S."/>
            <person name="Song C."/>
            <person name="Liu Y."/>
        </authorList>
    </citation>
    <scope>NUCLEOTIDE SEQUENCE [LARGE SCALE GENOMIC DNA]</scope>
    <source>
        <strain evidence="8">HL-2020</strain>
        <tissue evidence="8">Leaf</tissue>
    </source>
</reference>
<feature type="compositionally biased region" description="Polar residues" evidence="4">
    <location>
        <begin position="882"/>
        <end position="895"/>
    </location>
</feature>
<feature type="domain" description="Plus3" evidence="6">
    <location>
        <begin position="627"/>
        <end position="760"/>
    </location>
</feature>